<evidence type="ECO:0000313" key="2">
    <source>
        <dbReference type="EMBL" id="AYL98011.1"/>
    </source>
</evidence>
<evidence type="ECO:0000313" key="3">
    <source>
        <dbReference type="Proteomes" id="UP000270046"/>
    </source>
</evidence>
<feature type="transmembrane region" description="Helical" evidence="1">
    <location>
        <begin position="7"/>
        <end position="25"/>
    </location>
</feature>
<protein>
    <submittedName>
        <fullName evidence="2">Uncharacterized protein</fullName>
    </submittedName>
</protein>
<feature type="transmembrane region" description="Helical" evidence="1">
    <location>
        <begin position="40"/>
        <end position="58"/>
    </location>
</feature>
<reference evidence="2 3" key="1">
    <citation type="submission" date="2018-10" db="EMBL/GenBank/DDBJ databases">
        <title>Genome sequencing of Mucilaginibacter sp. HYN0043.</title>
        <authorList>
            <person name="Kim M."/>
            <person name="Yi H."/>
        </authorList>
    </citation>
    <scope>NUCLEOTIDE SEQUENCE [LARGE SCALE GENOMIC DNA]</scope>
    <source>
        <strain evidence="2 3">HYN0043</strain>
    </source>
</reference>
<proteinExistence type="predicted"/>
<feature type="transmembrane region" description="Helical" evidence="1">
    <location>
        <begin position="70"/>
        <end position="92"/>
    </location>
</feature>
<name>A0A494VVB8_9SPHI</name>
<dbReference type="KEGG" id="muh:HYN43_023170"/>
<keyword evidence="1" id="KW-0472">Membrane</keyword>
<feature type="transmembrane region" description="Helical" evidence="1">
    <location>
        <begin position="135"/>
        <end position="153"/>
    </location>
</feature>
<dbReference type="RefSeq" id="WP_119406293.1">
    <property type="nucleotide sequence ID" value="NZ_CP032869.1"/>
</dbReference>
<accession>A0A494VVB8</accession>
<gene>
    <name evidence="2" type="ORF">HYN43_023170</name>
</gene>
<feature type="transmembrane region" description="Helical" evidence="1">
    <location>
        <begin position="104"/>
        <end position="123"/>
    </location>
</feature>
<keyword evidence="1" id="KW-1133">Transmembrane helix</keyword>
<keyword evidence="1" id="KW-0812">Transmembrane</keyword>
<dbReference type="Proteomes" id="UP000270046">
    <property type="component" value="Chromosome"/>
</dbReference>
<dbReference type="AlphaFoldDB" id="A0A494VVB8"/>
<dbReference type="OrthoDB" id="794846at2"/>
<keyword evidence="3" id="KW-1185">Reference proteome</keyword>
<evidence type="ECO:0000256" key="1">
    <source>
        <dbReference type="SAM" id="Phobius"/>
    </source>
</evidence>
<sequence length="158" mass="18387">MNPIIKISLKYFVIQLIWLLIAFYVTDQAFVPEVIPYTPIRPGGIIFAFIPISTIIFYEKEVLRTNADLTIGRLTFYAAGMWFVTQLCYQIFRQSTLPDNRLHHFFVAMIAMTIFNSIISFLVAFQLKTKRTKRLMTFIAIIWILAVVLVKLFPNLTN</sequence>
<dbReference type="EMBL" id="CP032869">
    <property type="protein sequence ID" value="AYL98011.1"/>
    <property type="molecule type" value="Genomic_DNA"/>
</dbReference>
<organism evidence="2 3">
    <name type="scientific">Mucilaginibacter celer</name>
    <dbReference type="NCBI Taxonomy" id="2305508"/>
    <lineage>
        <taxon>Bacteria</taxon>
        <taxon>Pseudomonadati</taxon>
        <taxon>Bacteroidota</taxon>
        <taxon>Sphingobacteriia</taxon>
        <taxon>Sphingobacteriales</taxon>
        <taxon>Sphingobacteriaceae</taxon>
        <taxon>Mucilaginibacter</taxon>
    </lineage>
</organism>